<dbReference type="EMBL" id="QSIS01000022">
    <property type="protein sequence ID" value="RHD05619.1"/>
    <property type="molecule type" value="Genomic_DNA"/>
</dbReference>
<evidence type="ECO:0000313" key="4">
    <source>
        <dbReference type="Proteomes" id="UP000284794"/>
    </source>
</evidence>
<dbReference type="Pfam" id="PF04397">
    <property type="entry name" value="LytTR"/>
    <property type="match status" value="1"/>
</dbReference>
<proteinExistence type="predicted"/>
<dbReference type="AlphaFoldDB" id="A0A414D716"/>
<dbReference type="InterPro" id="IPR007492">
    <property type="entry name" value="LytTR_DNA-bd_dom"/>
</dbReference>
<dbReference type="GO" id="GO:0003677">
    <property type="term" value="F:DNA binding"/>
    <property type="evidence" value="ECO:0007669"/>
    <property type="project" value="InterPro"/>
</dbReference>
<evidence type="ECO:0000313" key="3">
    <source>
        <dbReference type="EMBL" id="RHL66120.1"/>
    </source>
</evidence>
<dbReference type="Proteomes" id="UP000284794">
    <property type="component" value="Unassembled WGS sequence"/>
</dbReference>
<sequence length="96" mass="11291">MYKERVADIMYFARGGRRVTMYSRESGEIELYCSLVEIYRVLITEGFHYINQSVLINISYITNIKKNLAKVGNGKYIEISRNRRALIINKFCETLK</sequence>
<protein>
    <submittedName>
        <fullName evidence="2">LytTR family transcriptional regulator</fullName>
    </submittedName>
</protein>
<accession>A0A414D716</accession>
<dbReference type="Gene3D" id="2.40.50.1020">
    <property type="entry name" value="LytTr DNA-binding domain"/>
    <property type="match status" value="1"/>
</dbReference>
<reference evidence="4 5" key="1">
    <citation type="submission" date="2018-08" db="EMBL/GenBank/DDBJ databases">
        <title>A genome reference for cultivated species of the human gut microbiota.</title>
        <authorList>
            <person name="Zou Y."/>
            <person name="Xue W."/>
            <person name="Luo G."/>
        </authorList>
    </citation>
    <scope>NUCLEOTIDE SEQUENCE [LARGE SCALE GENOMIC DNA]</scope>
    <source>
        <strain evidence="3 5">AF36-7BH</strain>
        <strain evidence="2 4">AM32-2AC</strain>
    </source>
</reference>
<evidence type="ECO:0000313" key="5">
    <source>
        <dbReference type="Proteomes" id="UP000285201"/>
    </source>
</evidence>
<gene>
    <name evidence="3" type="ORF">DW007_12365</name>
    <name evidence="2" type="ORF">DW811_13005</name>
</gene>
<dbReference type="Proteomes" id="UP000285201">
    <property type="component" value="Unassembled WGS sequence"/>
</dbReference>
<comment type="caution">
    <text evidence="2">The sequence shown here is derived from an EMBL/GenBank/DDBJ whole genome shotgun (WGS) entry which is preliminary data.</text>
</comment>
<feature type="domain" description="HTH LytTR-type" evidence="1">
    <location>
        <begin position="1"/>
        <end position="92"/>
    </location>
</feature>
<evidence type="ECO:0000313" key="2">
    <source>
        <dbReference type="EMBL" id="RHD05619.1"/>
    </source>
</evidence>
<dbReference type="EMBL" id="QROY01000012">
    <property type="protein sequence ID" value="RHL66120.1"/>
    <property type="molecule type" value="Genomic_DNA"/>
</dbReference>
<organism evidence="2 4">
    <name type="scientific">Lachnospira eligens</name>
    <dbReference type="NCBI Taxonomy" id="39485"/>
    <lineage>
        <taxon>Bacteria</taxon>
        <taxon>Bacillati</taxon>
        <taxon>Bacillota</taxon>
        <taxon>Clostridia</taxon>
        <taxon>Lachnospirales</taxon>
        <taxon>Lachnospiraceae</taxon>
        <taxon>Lachnospira</taxon>
    </lineage>
</organism>
<evidence type="ECO:0000259" key="1">
    <source>
        <dbReference type="SMART" id="SM00850"/>
    </source>
</evidence>
<dbReference type="SMART" id="SM00850">
    <property type="entry name" value="LytTR"/>
    <property type="match status" value="1"/>
</dbReference>
<name>A0A414D716_9FIRM</name>